<dbReference type="SUPFAM" id="SSF56300">
    <property type="entry name" value="Metallo-dependent phosphatases"/>
    <property type="match status" value="1"/>
</dbReference>
<dbReference type="CDD" id="cd07407">
    <property type="entry name" value="MPP_YHR202W_N"/>
    <property type="match status" value="1"/>
</dbReference>
<dbReference type="InterPro" id="IPR041823">
    <property type="entry name" value="YHR202W_N"/>
</dbReference>
<dbReference type="RefSeq" id="XP_040681836.1">
    <property type="nucleotide sequence ID" value="XM_040820348.1"/>
</dbReference>
<dbReference type="Proteomes" id="UP000030816">
    <property type="component" value="Unassembled WGS sequence"/>
</dbReference>
<dbReference type="GO" id="GO:0005576">
    <property type="term" value="C:extracellular region"/>
    <property type="evidence" value="ECO:0007669"/>
    <property type="project" value="UniProtKB-ARBA"/>
</dbReference>
<organism evidence="3 4">
    <name type="scientific">Metarhizium album (strain ARSEF 1941)</name>
    <dbReference type="NCBI Taxonomy" id="1081103"/>
    <lineage>
        <taxon>Eukaryota</taxon>
        <taxon>Fungi</taxon>
        <taxon>Dikarya</taxon>
        <taxon>Ascomycota</taxon>
        <taxon>Pezizomycotina</taxon>
        <taxon>Sordariomycetes</taxon>
        <taxon>Hypocreomycetidae</taxon>
        <taxon>Hypocreales</taxon>
        <taxon>Clavicipitaceae</taxon>
        <taxon>Metarhizium</taxon>
    </lineage>
</organism>
<dbReference type="PIRSF" id="PIRSF017316">
    <property type="entry name" value="Pesterase_C1039"/>
    <property type="match status" value="1"/>
</dbReference>
<dbReference type="SUPFAM" id="SSF55816">
    <property type="entry name" value="5'-nucleotidase (syn. UDP-sugar hydrolase), C-terminal domain"/>
    <property type="match status" value="1"/>
</dbReference>
<dbReference type="InterPro" id="IPR036907">
    <property type="entry name" value="5'-Nucleotdase_C_sf"/>
</dbReference>
<name>A0A0B2X670_METAS</name>
<dbReference type="FunFam" id="3.60.21.10:FF:000043">
    <property type="entry name" value="Ser/Thr protein phosphatase family"/>
    <property type="match status" value="1"/>
</dbReference>
<evidence type="ECO:0000313" key="4">
    <source>
        <dbReference type="Proteomes" id="UP000030816"/>
    </source>
</evidence>
<proteinExistence type="predicted"/>
<dbReference type="OrthoDB" id="7722975at2759"/>
<dbReference type="InterPro" id="IPR053828">
    <property type="entry name" value="Nucleosidase_C"/>
</dbReference>
<dbReference type="STRING" id="1081103.A0A0B2X670"/>
<dbReference type="InterPro" id="IPR006179">
    <property type="entry name" value="5_nucleotidase/apyrase"/>
</dbReference>
<dbReference type="InterPro" id="IPR014485">
    <property type="entry name" value="Pesterase_C1039"/>
</dbReference>
<dbReference type="GO" id="GO:0016787">
    <property type="term" value="F:hydrolase activity"/>
    <property type="evidence" value="ECO:0007669"/>
    <property type="project" value="InterPro"/>
</dbReference>
<dbReference type="Pfam" id="PF21953">
    <property type="entry name" value="NadN_nucleosid_C"/>
    <property type="match status" value="1"/>
</dbReference>
<keyword evidence="4" id="KW-1185">Reference proteome</keyword>
<dbReference type="PANTHER" id="PTHR11575">
    <property type="entry name" value="5'-NUCLEOTIDASE-RELATED"/>
    <property type="match status" value="1"/>
</dbReference>
<dbReference type="GeneID" id="63736004"/>
<evidence type="ECO:0000259" key="2">
    <source>
        <dbReference type="Pfam" id="PF21953"/>
    </source>
</evidence>
<dbReference type="HOGENOM" id="CLU_019028_0_0_1"/>
<reference evidence="3 4" key="1">
    <citation type="journal article" date="2014" name="Proc. Natl. Acad. Sci. U.S.A.">
        <title>Trajectory and genomic determinants of fungal-pathogen speciation and host adaptation.</title>
        <authorList>
            <person name="Hu X."/>
            <person name="Xiao G."/>
            <person name="Zheng P."/>
            <person name="Shang Y."/>
            <person name="Su Y."/>
            <person name="Zhang X."/>
            <person name="Liu X."/>
            <person name="Zhan S."/>
            <person name="St Leger R.J."/>
            <person name="Wang C."/>
        </authorList>
    </citation>
    <scope>NUCLEOTIDE SEQUENCE [LARGE SCALE GENOMIC DNA]</scope>
    <source>
        <strain evidence="3 4">ARSEF 1941</strain>
    </source>
</reference>
<accession>A0A0B2X670</accession>
<dbReference type="Gene3D" id="3.60.21.10">
    <property type="match status" value="1"/>
</dbReference>
<feature type="domain" description="Putative 5'-nucleotidase C-terminal" evidence="2">
    <location>
        <begin position="408"/>
        <end position="601"/>
    </location>
</feature>
<evidence type="ECO:0000313" key="3">
    <source>
        <dbReference type="EMBL" id="KHO00771.1"/>
    </source>
</evidence>
<dbReference type="AlphaFoldDB" id="A0A0B2X670"/>
<dbReference type="GO" id="GO:0009166">
    <property type="term" value="P:nucleotide catabolic process"/>
    <property type="evidence" value="ECO:0007669"/>
    <property type="project" value="InterPro"/>
</dbReference>
<gene>
    <name evidence="3" type="ORF">MAM_01549</name>
</gene>
<keyword evidence="1" id="KW-0732">Signal</keyword>
<dbReference type="InterPro" id="IPR029052">
    <property type="entry name" value="Metallo-depent_PP-like"/>
</dbReference>
<feature type="signal peptide" evidence="1">
    <location>
        <begin position="1"/>
        <end position="20"/>
    </location>
</feature>
<dbReference type="GO" id="GO:0005829">
    <property type="term" value="C:cytosol"/>
    <property type="evidence" value="ECO:0007669"/>
    <property type="project" value="TreeGrafter"/>
</dbReference>
<dbReference type="PANTHER" id="PTHR11575:SF22">
    <property type="entry name" value="ADL392WP"/>
    <property type="match status" value="1"/>
</dbReference>
<protein>
    <recommendedName>
        <fullName evidence="2">Putative 5'-nucleotidase C-terminal domain-containing protein</fullName>
    </recommendedName>
</protein>
<dbReference type="EMBL" id="AZHE01000002">
    <property type="protein sequence ID" value="KHO00771.1"/>
    <property type="molecule type" value="Genomic_DNA"/>
</dbReference>
<evidence type="ECO:0000256" key="1">
    <source>
        <dbReference type="SAM" id="SignalP"/>
    </source>
</evidence>
<comment type="caution">
    <text evidence="3">The sequence shown here is derived from an EMBL/GenBank/DDBJ whole genome shotgun (WGS) entry which is preliminary data.</text>
</comment>
<dbReference type="Gene3D" id="3.90.780.10">
    <property type="entry name" value="5'-Nucleotidase, C-terminal domain"/>
    <property type="match status" value="1"/>
</dbReference>
<sequence length="644" mass="72366">MLTSLGLIGAIAAILPGTLACGHDDCYGPIDKVENVRHVKRMQPGAPNATYGPKAPLEWGQVNFLHTTDTHGWLQGHLKEPNYGADWGDFVTFSRRMKQTAENMGVDLLLVDTGDLHDGTGLSDATKEDGAKSMPIFDEIEYDLLTIGNHELYVSEVAYQMFDDYSKKWGDRYVTSNVKVLNQKTGKFEFVGATHRYFTTPNGLRIMAFGVLFDFTGNSNVSQVIKAKDMVKESWFTEALASRMPVDLFVLFGHNPVRATDTYSTFKVVFDAIRASHPKTPVQLLGGHSHIRDFAVYDDNAVGIESGRYCETLGWMSVSGFDLSNSGFHGVKNPHGVPNPSRPAREGAKSPFVYSRRYLDWNRKTFLYHSKQFDRTYDYHSGLRVTNDIAKEREELKLGQVHGCAPKDYCIDCAPFTDDRNIFPGVIYPAVSAIVLNETRKDKARIILGNTGAIRFDVHKGSFTFDDNFIVSPFRDAFFYIADVPFDKASKVIGQLNKRVVDKRFASMLVANDECTNPTLGSMSRRDMREPRGIVRRQEVVVPGYNTKDDWGTDGDDTEHSEIPSFRIPGYWEARASFPKDGSNPDKVDLIFFDFIQRRVLADLGAGFTADMVHCYINCSFTSQDFLLPYAKLAWQDDVDNCPI</sequence>
<feature type="chain" id="PRO_5002096978" description="Putative 5'-nucleotidase C-terminal domain-containing protein" evidence="1">
    <location>
        <begin position="21"/>
        <end position="644"/>
    </location>
</feature>